<dbReference type="Pfam" id="PF04577">
    <property type="entry name" value="Glyco_transf_61"/>
    <property type="match status" value="1"/>
</dbReference>
<proteinExistence type="predicted"/>
<gene>
    <name evidence="2" type="ORF">GU920_14020</name>
</gene>
<name>A0ABW9Y7V2_9RHOB</name>
<feature type="domain" description="Glycosyltransferase 61 catalytic" evidence="1">
    <location>
        <begin position="142"/>
        <end position="295"/>
    </location>
</feature>
<dbReference type="RefSeq" id="WP_161767704.1">
    <property type="nucleotide sequence ID" value="NZ_JAAATW010000003.1"/>
</dbReference>
<accession>A0ABW9Y7V2</accession>
<reference evidence="3" key="1">
    <citation type="submission" date="2020-01" db="EMBL/GenBank/DDBJ databases">
        <title>Sphingomonas sp. strain CSW-10.</title>
        <authorList>
            <person name="Chen W.-M."/>
        </authorList>
    </citation>
    <scope>NUCLEOTIDE SEQUENCE [LARGE SCALE GENOMIC DNA]</scope>
    <source>
        <strain evidence="3">CCP-1</strain>
    </source>
</reference>
<keyword evidence="3" id="KW-1185">Reference proteome</keyword>
<protein>
    <submittedName>
        <fullName evidence="2">DUF563 domain-containing protein</fullName>
    </submittedName>
</protein>
<dbReference type="InterPro" id="IPR049625">
    <property type="entry name" value="Glyco_transf_61_cat"/>
</dbReference>
<comment type="caution">
    <text evidence="2">The sequence shown here is derived from an EMBL/GenBank/DDBJ whole genome shotgun (WGS) entry which is preliminary data.</text>
</comment>
<sequence length="357" mass="39696">MPSLHAARNKPTPPLLRPNLVVAPFVCRLLGNGQPEAEVLHPEEVEAVTPPAMLEGMLDRVTGTDEHSVLAHHISASVETSVRHVAVLRRVHRNALMSRGGFVTWRHKENYDRAWRSVDAGAPLREVALARYCNSYVSWRYFGHWLTDAIPTSLIEPDLGALWMPAHPAWGHAADYRRALDLPTMTEAWVHAEELVTYQDFGQGTHKQRRFDVIRRKLQARFGTGQAGDLVYLRRGRTGAPRWIRDEDRLVDALVARDWKIVDVGTASVAELQQALCRARVVVSIDGSHLDHAHLCLLPGSTMIVLIPQDRYTARQLGLCRAHKVSPGFVVLPGSAEAGYVADLDEVLQTVDLAATA</sequence>
<evidence type="ECO:0000313" key="2">
    <source>
        <dbReference type="EMBL" id="NBE08653.1"/>
    </source>
</evidence>
<organism evidence="2 3">
    <name type="scientific">Paragemmobacter ruber</name>
    <dbReference type="NCBI Taxonomy" id="1985673"/>
    <lineage>
        <taxon>Bacteria</taxon>
        <taxon>Pseudomonadati</taxon>
        <taxon>Pseudomonadota</taxon>
        <taxon>Alphaproteobacteria</taxon>
        <taxon>Rhodobacterales</taxon>
        <taxon>Paracoccaceae</taxon>
        <taxon>Paragemmobacter</taxon>
    </lineage>
</organism>
<dbReference type="EMBL" id="JAAATW010000003">
    <property type="protein sequence ID" value="NBE08653.1"/>
    <property type="molecule type" value="Genomic_DNA"/>
</dbReference>
<evidence type="ECO:0000259" key="1">
    <source>
        <dbReference type="Pfam" id="PF04577"/>
    </source>
</evidence>
<dbReference type="Proteomes" id="UP001517376">
    <property type="component" value="Unassembled WGS sequence"/>
</dbReference>
<evidence type="ECO:0000313" key="3">
    <source>
        <dbReference type="Proteomes" id="UP001517376"/>
    </source>
</evidence>